<proteinExistence type="predicted"/>
<sequence>MGKIVTLILVWVLFASNKVFAQNTMEQFEVVSQYLQENRMAHVALPKQYGQSTKEYPLILILDHELLFNTTSAIVNQLSGNSRMPEAIVASLSAGSQHRNYYAPNLYNNHRDRSYNYGNHQDELLSFIEKELLPHLEKKYRLAKFRMIVGFSPASVFAFHTVLNKPDLFQAYICLAAGNIIGDGHAKDQRLIEAFEELYRKPGLPKHYLYVVSGGKDVEDQPYIQTNVKDFNDLLKKYQASGIYAKAEIIEGEGHTDVVLPGLISAFNFIFPRDRWDVDYLNLIEQKGTAKANILHFYDELSKTYNFKIYPNADRLYSMSCLKNIGRRLLGANKTEEAIELYQYWTDLYPRSHLAHYFLGMSYKEANNLEKAAEAYNRSHTLALSQNSDDAKLYKKALETITN</sequence>
<keyword evidence="3" id="KW-1185">Reference proteome</keyword>
<dbReference type="SUPFAM" id="SSF53474">
    <property type="entry name" value="alpha/beta-Hydrolases"/>
    <property type="match status" value="1"/>
</dbReference>
<name>A0ABS3FB85_9FLAO</name>
<reference evidence="2 3" key="1">
    <citation type="submission" date="2021-03" db="EMBL/GenBank/DDBJ databases">
        <title>Muricauda lutimaris sp. nov. and Muricauda ruestringensis sp. nov, two marine members of the Flavobacteriaceae isolated from deep sea sediments of Western Pacific.</title>
        <authorList>
            <person name="Zhao S."/>
            <person name="Liu R."/>
        </authorList>
    </citation>
    <scope>NUCLEOTIDE SEQUENCE [LARGE SCALE GENOMIC DNA]</scope>
    <source>
        <strain evidence="2 3">BC31-3-A3</strain>
    </source>
</reference>
<organism evidence="2 3">
    <name type="scientific">Flagellimonas profundi</name>
    <dbReference type="NCBI Taxonomy" id="2915620"/>
    <lineage>
        <taxon>Bacteria</taxon>
        <taxon>Pseudomonadati</taxon>
        <taxon>Bacteroidota</taxon>
        <taxon>Flavobacteriia</taxon>
        <taxon>Flavobacteriales</taxon>
        <taxon>Flavobacteriaceae</taxon>
        <taxon>Flagellimonas</taxon>
    </lineage>
</organism>
<feature type="signal peptide" evidence="1">
    <location>
        <begin position="1"/>
        <end position="21"/>
    </location>
</feature>
<evidence type="ECO:0000256" key="1">
    <source>
        <dbReference type="SAM" id="SignalP"/>
    </source>
</evidence>
<dbReference type="Proteomes" id="UP000664807">
    <property type="component" value="Unassembled WGS sequence"/>
</dbReference>
<protein>
    <submittedName>
        <fullName evidence="2">Tetratricopeptide repeat protein</fullName>
    </submittedName>
</protein>
<dbReference type="RefSeq" id="WP_207026113.1">
    <property type="nucleotide sequence ID" value="NZ_JAFLNM010000001.1"/>
</dbReference>
<comment type="caution">
    <text evidence="2">The sequence shown here is derived from an EMBL/GenBank/DDBJ whole genome shotgun (WGS) entry which is preliminary data.</text>
</comment>
<dbReference type="PANTHER" id="PTHR48098:SF6">
    <property type="entry name" value="FERRI-BACILLIBACTIN ESTERASE BESA"/>
    <property type="match status" value="1"/>
</dbReference>
<dbReference type="InterPro" id="IPR011990">
    <property type="entry name" value="TPR-like_helical_dom_sf"/>
</dbReference>
<dbReference type="InterPro" id="IPR029058">
    <property type="entry name" value="AB_hydrolase_fold"/>
</dbReference>
<gene>
    <name evidence="2" type="ORF">J0654_02080</name>
</gene>
<accession>A0ABS3FB85</accession>
<dbReference type="InterPro" id="IPR050583">
    <property type="entry name" value="Mycobacterial_A85_antigen"/>
</dbReference>
<dbReference type="SUPFAM" id="SSF48452">
    <property type="entry name" value="TPR-like"/>
    <property type="match status" value="1"/>
</dbReference>
<dbReference type="PANTHER" id="PTHR48098">
    <property type="entry name" value="ENTEROCHELIN ESTERASE-RELATED"/>
    <property type="match status" value="1"/>
</dbReference>
<keyword evidence="1" id="KW-0732">Signal</keyword>
<dbReference type="InterPro" id="IPR000801">
    <property type="entry name" value="Esterase-like"/>
</dbReference>
<dbReference type="EMBL" id="JAFLNM010000001">
    <property type="protein sequence ID" value="MBO0340409.1"/>
    <property type="molecule type" value="Genomic_DNA"/>
</dbReference>
<feature type="chain" id="PRO_5045717061" evidence="1">
    <location>
        <begin position="22"/>
        <end position="403"/>
    </location>
</feature>
<dbReference type="Pfam" id="PF00756">
    <property type="entry name" value="Esterase"/>
    <property type="match status" value="1"/>
</dbReference>
<evidence type="ECO:0000313" key="2">
    <source>
        <dbReference type="EMBL" id="MBO0340409.1"/>
    </source>
</evidence>
<dbReference type="Gene3D" id="3.40.50.1820">
    <property type="entry name" value="alpha/beta hydrolase"/>
    <property type="match status" value="1"/>
</dbReference>
<evidence type="ECO:0000313" key="3">
    <source>
        <dbReference type="Proteomes" id="UP000664807"/>
    </source>
</evidence>
<dbReference type="Gene3D" id="1.25.40.10">
    <property type="entry name" value="Tetratricopeptide repeat domain"/>
    <property type="match status" value="1"/>
</dbReference>